<proteinExistence type="predicted"/>
<dbReference type="EMBL" id="FNDE01000025">
    <property type="protein sequence ID" value="SDH43804.1"/>
    <property type="molecule type" value="Genomic_DNA"/>
</dbReference>
<accession>A0A1G8CE97</accession>
<dbReference type="Proteomes" id="UP000198956">
    <property type="component" value="Unassembled WGS sequence"/>
</dbReference>
<organism evidence="1 2">
    <name type="scientific">Aneurinibacillus thermoaerophilus</name>
    <dbReference type="NCBI Taxonomy" id="143495"/>
    <lineage>
        <taxon>Bacteria</taxon>
        <taxon>Bacillati</taxon>
        <taxon>Bacillota</taxon>
        <taxon>Bacilli</taxon>
        <taxon>Bacillales</taxon>
        <taxon>Paenibacillaceae</taxon>
        <taxon>Aneurinibacillus group</taxon>
        <taxon>Aneurinibacillus</taxon>
    </lineage>
</organism>
<gene>
    <name evidence="1" type="ORF">SAMN04489735_10255</name>
</gene>
<evidence type="ECO:0000313" key="2">
    <source>
        <dbReference type="Proteomes" id="UP000198956"/>
    </source>
</evidence>
<reference evidence="1 2" key="1">
    <citation type="submission" date="2016-10" db="EMBL/GenBank/DDBJ databases">
        <authorList>
            <person name="de Groot N.N."/>
        </authorList>
    </citation>
    <scope>NUCLEOTIDE SEQUENCE [LARGE SCALE GENOMIC DNA]</scope>
    <source>
        <strain evidence="1 2">L 420-91</strain>
    </source>
</reference>
<dbReference type="AlphaFoldDB" id="A0A1G8CE97"/>
<protein>
    <submittedName>
        <fullName evidence="1">Uncharacterized protein</fullName>
    </submittedName>
</protein>
<name>A0A1G8CE97_ANETH</name>
<sequence>MHIRNKKNLIGAYYGVFDEKQTDGVKRNESVLAGDS</sequence>
<evidence type="ECO:0000313" key="1">
    <source>
        <dbReference type="EMBL" id="SDH43804.1"/>
    </source>
</evidence>